<organism evidence="7">
    <name type="scientific">Grosmannia clavigera (strain kw1407 / UAMH 11150)</name>
    <name type="common">Blue stain fungus</name>
    <name type="synonym">Graphiocladiella clavigera</name>
    <dbReference type="NCBI Taxonomy" id="655863"/>
    <lineage>
        <taxon>Eukaryota</taxon>
        <taxon>Fungi</taxon>
        <taxon>Dikarya</taxon>
        <taxon>Ascomycota</taxon>
        <taxon>Pezizomycotina</taxon>
        <taxon>Sordariomycetes</taxon>
        <taxon>Sordariomycetidae</taxon>
        <taxon>Ophiostomatales</taxon>
        <taxon>Ophiostomataceae</taxon>
        <taxon>Leptographium</taxon>
    </lineage>
</organism>
<dbReference type="GO" id="GO:0005762">
    <property type="term" value="C:mitochondrial large ribosomal subunit"/>
    <property type="evidence" value="ECO:0007669"/>
    <property type="project" value="TreeGrafter"/>
</dbReference>
<sequence>MAANAASAAKGVAATAGSNFRVGGAKVFLPGHVIKMLPPRRIVSPYFATFQVPLRFNKLDLRDYLYHAYGVEVRNVRSWLTPQLPRRRFSDGGSTPLGGADDLDLRDAKSFGRGPWYRPQPIKRMMVELVKPFAYPEAPAEPTEAQRGTDDDPRAGWDYDMHRRLALQQKSQEQSHSLRVHEKEFPLRDQEEHVPAFRVGLAKQARELVLGERAWRSSAKLDARWDALEAAETKSGAGGPARSS</sequence>
<evidence type="ECO:0000256" key="4">
    <source>
        <dbReference type="ARBA" id="ARBA00039977"/>
    </source>
</evidence>
<keyword evidence="3" id="KW-0687">Ribonucleoprotein</keyword>
<feature type="region of interest" description="Disordered" evidence="5">
    <location>
        <begin position="85"/>
        <end position="106"/>
    </location>
</feature>
<dbReference type="AlphaFoldDB" id="F0XUU5"/>
<dbReference type="Gene3D" id="3.30.70.330">
    <property type="match status" value="1"/>
</dbReference>
<keyword evidence="7" id="KW-1185">Reference proteome</keyword>
<dbReference type="eggNOG" id="KOG4089">
    <property type="taxonomic scope" value="Eukaryota"/>
</dbReference>
<dbReference type="InterPro" id="IPR012678">
    <property type="entry name" value="Ribosomal_uL23/eL15/eS24_sf"/>
</dbReference>
<dbReference type="STRING" id="655863.F0XUU5"/>
<dbReference type="GeneID" id="25977599"/>
<dbReference type="RefSeq" id="XP_014168024.1">
    <property type="nucleotide sequence ID" value="XM_014312549.1"/>
</dbReference>
<evidence type="ECO:0000256" key="2">
    <source>
        <dbReference type="ARBA" id="ARBA00022980"/>
    </source>
</evidence>
<evidence type="ECO:0000256" key="3">
    <source>
        <dbReference type="ARBA" id="ARBA00023274"/>
    </source>
</evidence>
<accession>F0XUU5</accession>
<evidence type="ECO:0000313" key="7">
    <source>
        <dbReference type="Proteomes" id="UP000007796"/>
    </source>
</evidence>
<reference evidence="6 7" key="1">
    <citation type="journal article" date="2011" name="Proc. Natl. Acad. Sci. U.S.A.">
        <title>Genome and transcriptome analyses of the mountain pine beetle-fungal symbiont Grosmannia clavigera, a lodgepole pine pathogen.</title>
        <authorList>
            <person name="DiGuistini S."/>
            <person name="Wang Y."/>
            <person name="Liao N.Y."/>
            <person name="Taylor G."/>
            <person name="Tanguay P."/>
            <person name="Feau N."/>
            <person name="Henrissat B."/>
            <person name="Chan S.K."/>
            <person name="Hesse-Orce U."/>
            <person name="Alamouti S.M."/>
            <person name="Tsui C.K.M."/>
            <person name="Docking R.T."/>
            <person name="Levasseur A."/>
            <person name="Haridas S."/>
            <person name="Robertson G."/>
            <person name="Birol I."/>
            <person name="Holt R.A."/>
            <person name="Marra M.A."/>
            <person name="Hamelin R.C."/>
            <person name="Hirst M."/>
            <person name="Jones S.J.M."/>
            <person name="Bohlmann J."/>
            <person name="Breuil C."/>
        </authorList>
    </citation>
    <scope>NUCLEOTIDE SEQUENCE [LARGE SCALE GENOMIC DNA]</scope>
    <source>
        <strain evidence="7">kw1407 / UAMH 11150</strain>
    </source>
</reference>
<dbReference type="GO" id="GO:0003735">
    <property type="term" value="F:structural constituent of ribosome"/>
    <property type="evidence" value="ECO:0007669"/>
    <property type="project" value="InterPro"/>
</dbReference>
<evidence type="ECO:0000313" key="6">
    <source>
        <dbReference type="EMBL" id="EFW98541.1"/>
    </source>
</evidence>
<proteinExistence type="inferred from homology"/>
<dbReference type="PANTHER" id="PTHR12059">
    <property type="entry name" value="RIBOSOMAL PROTEIN L23-RELATED"/>
    <property type="match status" value="1"/>
</dbReference>
<dbReference type="InterPro" id="IPR012677">
    <property type="entry name" value="Nucleotide-bd_a/b_plait_sf"/>
</dbReference>
<dbReference type="HOGENOM" id="CLU_086423_1_0_1"/>
<dbReference type="EMBL" id="GL630006">
    <property type="protein sequence ID" value="EFW98541.1"/>
    <property type="molecule type" value="Genomic_DNA"/>
</dbReference>
<evidence type="ECO:0000256" key="1">
    <source>
        <dbReference type="ARBA" id="ARBA00006700"/>
    </source>
</evidence>
<comment type="similarity">
    <text evidence="1">Belongs to the universal ribosomal protein uL23 family.</text>
</comment>
<dbReference type="PANTHER" id="PTHR12059:SF5">
    <property type="entry name" value="LARGE RIBOSOMAL SUBUNIT PROTEIN UL23M"/>
    <property type="match status" value="1"/>
</dbReference>
<dbReference type="SUPFAM" id="SSF54189">
    <property type="entry name" value="Ribosomal proteins S24e, L23 and L15e"/>
    <property type="match status" value="1"/>
</dbReference>
<evidence type="ECO:0000256" key="5">
    <source>
        <dbReference type="SAM" id="MobiDB-lite"/>
    </source>
</evidence>
<keyword evidence="2 6" id="KW-0689">Ribosomal protein</keyword>
<dbReference type="OrthoDB" id="275582at2759"/>
<name>F0XUU5_GROCL</name>
<gene>
    <name evidence="6" type="ORF">CMQ_4393</name>
</gene>
<dbReference type="InParanoid" id="F0XUU5"/>
<dbReference type="GO" id="GO:0032543">
    <property type="term" value="P:mitochondrial translation"/>
    <property type="evidence" value="ECO:0007669"/>
    <property type="project" value="TreeGrafter"/>
</dbReference>
<protein>
    <recommendedName>
        <fullName evidence="4">Large ribosomal subunit protein uL23m</fullName>
    </recommendedName>
</protein>
<dbReference type="Proteomes" id="UP000007796">
    <property type="component" value="Unassembled WGS sequence"/>
</dbReference>
<dbReference type="InterPro" id="IPR013025">
    <property type="entry name" value="Ribosomal_uL23-like"/>
</dbReference>